<evidence type="ECO:0000313" key="16">
    <source>
        <dbReference type="EMBL" id="MBW39715.1"/>
    </source>
</evidence>
<keyword evidence="9" id="KW-0449">Lipoprotein</keyword>
<dbReference type="Pfam" id="PF17900">
    <property type="entry name" value="Peptidase_M1_N"/>
    <property type="match status" value="2"/>
</dbReference>
<evidence type="ECO:0000259" key="14">
    <source>
        <dbReference type="Pfam" id="PF11838"/>
    </source>
</evidence>
<sequence>MGQCTLLLLLLCTALIGLLPCGYTWREYRLRRSIDLSATNPLISDVRLPTDLVPVSYSLYLHPDLQRATFTGAVNLTMLCTKRTNRITLHAHHDLRVDEVNLTVVQLPVQPGPPSPTSSASASAALRIRRVDRVPKKPLLVIYLHEDLTVGRSYEARLHFDGSIWENTEGIFEGKYKQRASVAGDDGDDTSAWDDDAGESDGGAGVQEHKYVGTYFRPHNARRVFPCFDEPAYKAPFQVAIVRPATHHVLFNTERLRTEELSRPGSPAAPLVVDLFERTPPMSTFTFGFLVSDLTQVSQVPANDEPEGRIAGLKQVRVWARPDFHASVAAVRDRVKLILGKLEAYWGVALPLDKLDIVALPGFSYVKPADNWGLIVFKESELQQGYYSLAQELIYQWLGSWITPHWWSDAHVNKAIAGFLSAATAIEIDGAPAFEGKWPMTILYSIYYEFSKRYPHSRITAMKQETTCSKTELVLRMLNLTLGGDTFRQGLQKFIQNREYRTFYGDDVWEALTKQAHLDGRLCESVTVNEVVDSWTTKDRIPMVRVVRAYDQGTATVTQRLYLRERPHDVPEQDKMLWWIPLVVVRQDALDFTNTSATKWMKQVRQVEIEDLPAADQFIIVNPEEIGPFPVNYDERNWNMLASHLQTDEGRHRIPPYTRAKLLHDAWNLAYAGDLNFATAFNMTLFMLHERNHLVWNPVFTLIDHIGRHIDMSAVHKKFETYVRTLLTPLYEELAGGQAEHEKTSEANLRSLAKNFLCRAGYKPCIEEARRAFRKWMESADPEMGNPVANQYICPVFKWGTREEWEFGLQRVINFPEERVKSERTYLLKTLAGCPSQPAKIVRLLTITVLENNGNFTDNDISLIFKMLSGGSTGYTTLFNFLKDHWDTIKLRFKDRESLWDNMINSATGLFTTQEGYDLVSRLYVQHQGEFGTAEHIIEKSLKNIKEETKWSDENLPVIEQWLDTFLATNGAADQKFYG</sequence>
<feature type="domain" description="Aminopeptidase N-like N-terminal" evidence="15">
    <location>
        <begin position="53"/>
        <end position="178"/>
    </location>
</feature>
<dbReference type="GO" id="GO:0005886">
    <property type="term" value="C:plasma membrane"/>
    <property type="evidence" value="ECO:0007669"/>
    <property type="project" value="UniProtKB-SubCell"/>
</dbReference>
<dbReference type="InterPro" id="IPR050344">
    <property type="entry name" value="Peptidase_M1_aminopeptidases"/>
</dbReference>
<dbReference type="PANTHER" id="PTHR11533:SF18">
    <property type="entry name" value="FI02158P"/>
    <property type="match status" value="1"/>
</dbReference>
<keyword evidence="3" id="KW-0472">Membrane</keyword>
<evidence type="ECO:0000256" key="1">
    <source>
        <dbReference type="ARBA" id="ARBA00004609"/>
    </source>
</evidence>
<keyword evidence="8 11" id="KW-0482">Metalloprotease</keyword>
<feature type="region of interest" description="Disordered" evidence="12">
    <location>
        <begin position="181"/>
        <end position="204"/>
    </location>
</feature>
<feature type="active site" description="Proton acceptor" evidence="10">
    <location>
        <position position="392"/>
    </location>
</feature>
<evidence type="ECO:0000256" key="7">
    <source>
        <dbReference type="ARBA" id="ARBA00022833"/>
    </source>
</evidence>
<feature type="compositionally biased region" description="Acidic residues" evidence="12">
    <location>
        <begin position="185"/>
        <end position="199"/>
    </location>
</feature>
<organism evidence="16">
    <name type="scientific">Anopheles triannulatus</name>
    <dbReference type="NCBI Taxonomy" id="58253"/>
    <lineage>
        <taxon>Eukaryota</taxon>
        <taxon>Metazoa</taxon>
        <taxon>Ecdysozoa</taxon>
        <taxon>Arthropoda</taxon>
        <taxon>Hexapoda</taxon>
        <taxon>Insecta</taxon>
        <taxon>Pterygota</taxon>
        <taxon>Neoptera</taxon>
        <taxon>Endopterygota</taxon>
        <taxon>Diptera</taxon>
        <taxon>Nematocera</taxon>
        <taxon>Culicoidea</taxon>
        <taxon>Culicidae</taxon>
        <taxon>Anophelinae</taxon>
        <taxon>Anopheles</taxon>
    </lineage>
</organism>
<dbReference type="InterPro" id="IPR034016">
    <property type="entry name" value="M1_APN-typ"/>
</dbReference>
<dbReference type="GO" id="GO:0098552">
    <property type="term" value="C:side of membrane"/>
    <property type="evidence" value="ECO:0007669"/>
    <property type="project" value="UniProtKB-KW"/>
</dbReference>
<keyword evidence="4 11" id="KW-0645">Protease</keyword>
<evidence type="ECO:0000256" key="9">
    <source>
        <dbReference type="ARBA" id="ARBA00023288"/>
    </source>
</evidence>
<evidence type="ECO:0000256" key="6">
    <source>
        <dbReference type="ARBA" id="ARBA00022801"/>
    </source>
</evidence>
<dbReference type="GO" id="GO:0004177">
    <property type="term" value="F:aminopeptidase activity"/>
    <property type="evidence" value="ECO:0007669"/>
    <property type="project" value="UniProtKB-KW"/>
</dbReference>
<evidence type="ECO:0000256" key="3">
    <source>
        <dbReference type="ARBA" id="ARBA00022622"/>
    </source>
</evidence>
<dbReference type="GO" id="GO:0006508">
    <property type="term" value="P:proteolysis"/>
    <property type="evidence" value="ECO:0007669"/>
    <property type="project" value="UniProtKB-KW"/>
</dbReference>
<dbReference type="FunFam" id="1.25.50.20:FF:000005">
    <property type="entry name" value="Aminopeptidase N-like protein"/>
    <property type="match status" value="1"/>
</dbReference>
<dbReference type="InterPro" id="IPR042097">
    <property type="entry name" value="Aminopeptidase_N-like_N_sf"/>
</dbReference>
<dbReference type="CDD" id="cd09601">
    <property type="entry name" value="M1_APN-Q_like"/>
    <property type="match status" value="1"/>
</dbReference>
<dbReference type="SUPFAM" id="SSF63737">
    <property type="entry name" value="Leukotriene A4 hydrolase N-terminal domain"/>
    <property type="match status" value="1"/>
</dbReference>
<dbReference type="PRINTS" id="PR00756">
    <property type="entry name" value="ALADIPTASE"/>
</dbReference>
<evidence type="ECO:0000256" key="2">
    <source>
        <dbReference type="ARBA" id="ARBA00010136"/>
    </source>
</evidence>
<dbReference type="InterPro" id="IPR014782">
    <property type="entry name" value="Peptidase_M1_dom"/>
</dbReference>
<evidence type="ECO:0000256" key="8">
    <source>
        <dbReference type="ARBA" id="ARBA00023049"/>
    </source>
</evidence>
<evidence type="ECO:0000256" key="12">
    <source>
        <dbReference type="SAM" id="MobiDB-lite"/>
    </source>
</evidence>
<keyword evidence="5 11" id="KW-0479">Metal-binding</keyword>
<accession>A0A2M4AFZ3</accession>
<dbReference type="PANTHER" id="PTHR11533">
    <property type="entry name" value="PROTEASE M1 ZINC METALLOPROTEASE"/>
    <property type="match status" value="1"/>
</dbReference>
<name>A0A2M4AFZ3_9DIPT</name>
<keyword evidence="7 11" id="KW-0862">Zinc</keyword>
<dbReference type="Pfam" id="PF11838">
    <property type="entry name" value="ERAP1_C"/>
    <property type="match status" value="1"/>
</dbReference>
<feature type="domain" description="Peptidase M1 membrane alanine aminopeptidase" evidence="13">
    <location>
        <begin position="338"/>
        <end position="535"/>
    </location>
</feature>
<dbReference type="FunFam" id="2.60.40.1910:FF:000013">
    <property type="entry name" value="Aminopeptidase"/>
    <property type="match status" value="1"/>
</dbReference>
<feature type="domain" description="Aminopeptidase N-like N-terminal" evidence="15">
    <location>
        <begin position="209"/>
        <end position="285"/>
    </location>
</feature>
<evidence type="ECO:0000256" key="5">
    <source>
        <dbReference type="ARBA" id="ARBA00022723"/>
    </source>
</evidence>
<comment type="similarity">
    <text evidence="2 11">Belongs to the peptidase M1 family.</text>
</comment>
<keyword evidence="6 11" id="KW-0378">Hydrolase</keyword>
<reference evidence="16" key="1">
    <citation type="submission" date="2018-01" db="EMBL/GenBank/DDBJ databases">
        <title>An insight into the sialome of Amazonian anophelines.</title>
        <authorList>
            <person name="Ribeiro J.M."/>
            <person name="Scarpassa V."/>
            <person name="Calvo E."/>
        </authorList>
    </citation>
    <scope>NUCLEOTIDE SEQUENCE</scope>
    <source>
        <tissue evidence="16">Salivary glands</tissue>
    </source>
</reference>
<dbReference type="Pfam" id="PF01433">
    <property type="entry name" value="Peptidase_M1"/>
    <property type="match status" value="1"/>
</dbReference>
<dbReference type="Gene3D" id="2.60.40.1730">
    <property type="entry name" value="tricorn interacting facor f3 domain"/>
    <property type="match status" value="1"/>
</dbReference>
<evidence type="ECO:0000256" key="4">
    <source>
        <dbReference type="ARBA" id="ARBA00022670"/>
    </source>
</evidence>
<dbReference type="Gene3D" id="2.60.40.1910">
    <property type="match status" value="1"/>
</dbReference>
<dbReference type="GO" id="GO:0005737">
    <property type="term" value="C:cytoplasm"/>
    <property type="evidence" value="ECO:0007669"/>
    <property type="project" value="TreeGrafter"/>
</dbReference>
<dbReference type="InterPro" id="IPR024571">
    <property type="entry name" value="ERAP1-like_C_dom"/>
</dbReference>
<evidence type="ECO:0000259" key="15">
    <source>
        <dbReference type="Pfam" id="PF17900"/>
    </source>
</evidence>
<dbReference type="GO" id="GO:0008237">
    <property type="term" value="F:metallopeptidase activity"/>
    <property type="evidence" value="ECO:0007669"/>
    <property type="project" value="UniProtKB-KW"/>
</dbReference>
<dbReference type="InterPro" id="IPR001930">
    <property type="entry name" value="Peptidase_M1"/>
</dbReference>
<comment type="cofactor">
    <cofactor evidence="11">
        <name>Zn(2+)</name>
        <dbReference type="ChEBI" id="CHEBI:29105"/>
    </cofactor>
    <text evidence="11">Binds 1 zinc ion per subunit.</text>
</comment>
<keyword evidence="3" id="KW-0336">GPI-anchor</keyword>
<dbReference type="InterPro" id="IPR045357">
    <property type="entry name" value="Aminopeptidase_N-like_N"/>
</dbReference>
<keyword evidence="3" id="KW-0325">Glycoprotein</keyword>
<dbReference type="Gene3D" id="1.25.50.20">
    <property type="match status" value="1"/>
</dbReference>
<protein>
    <recommendedName>
        <fullName evidence="11">Aminopeptidase</fullName>
        <ecNumber evidence="11">3.4.11.-</ecNumber>
    </recommendedName>
</protein>
<dbReference type="GO" id="GO:0008270">
    <property type="term" value="F:zinc ion binding"/>
    <property type="evidence" value="ECO:0007669"/>
    <property type="project" value="UniProtKB-UniRule"/>
</dbReference>
<dbReference type="EMBL" id="GGFK01006394">
    <property type="protein sequence ID" value="MBW39715.1"/>
    <property type="molecule type" value="Transcribed_RNA"/>
</dbReference>
<evidence type="ECO:0000259" key="13">
    <source>
        <dbReference type="Pfam" id="PF01433"/>
    </source>
</evidence>
<proteinExistence type="inferred from homology"/>
<evidence type="ECO:0000256" key="10">
    <source>
        <dbReference type="PIRSR" id="PIRSR634016-1"/>
    </source>
</evidence>
<dbReference type="GO" id="GO:0005615">
    <property type="term" value="C:extracellular space"/>
    <property type="evidence" value="ECO:0007669"/>
    <property type="project" value="TreeGrafter"/>
</dbReference>
<dbReference type="FunFam" id="1.10.390.10:FF:000030">
    <property type="entry name" value="AGAP000129-PA"/>
    <property type="match status" value="1"/>
</dbReference>
<keyword evidence="11 16" id="KW-0031">Aminopeptidase</keyword>
<feature type="domain" description="ERAP1-like C-terminal" evidence="14">
    <location>
        <begin position="618"/>
        <end position="946"/>
    </location>
</feature>
<dbReference type="InterPro" id="IPR027268">
    <property type="entry name" value="Peptidase_M4/M1_CTD_sf"/>
</dbReference>
<dbReference type="SUPFAM" id="SSF55486">
    <property type="entry name" value="Metalloproteases ('zincins'), catalytic domain"/>
    <property type="match status" value="1"/>
</dbReference>
<evidence type="ECO:0000256" key="11">
    <source>
        <dbReference type="RuleBase" id="RU364040"/>
    </source>
</evidence>
<comment type="subcellular location">
    <subcellularLocation>
        <location evidence="1">Cell membrane</location>
        <topology evidence="1">Lipid-anchor</topology>
        <topology evidence="1">GPI-anchor</topology>
    </subcellularLocation>
</comment>
<dbReference type="EC" id="3.4.11.-" evidence="11"/>
<dbReference type="Gene3D" id="1.10.390.10">
    <property type="entry name" value="Neutral Protease Domain 2"/>
    <property type="match status" value="1"/>
</dbReference>
<dbReference type="AlphaFoldDB" id="A0A2M4AFZ3"/>